<dbReference type="EMBL" id="JAZHFS010000001">
    <property type="protein sequence ID" value="MEF2110905.1"/>
    <property type="molecule type" value="Genomic_DNA"/>
</dbReference>
<gene>
    <name evidence="1" type="ORF">SJI18_01125</name>
</gene>
<evidence type="ECO:0000313" key="1">
    <source>
        <dbReference type="EMBL" id="MEF2110905.1"/>
    </source>
</evidence>
<comment type="caution">
    <text evidence="1">The sequence shown here is derived from an EMBL/GenBank/DDBJ whole genome shotgun (WGS) entry which is preliminary data.</text>
</comment>
<protein>
    <recommendedName>
        <fullName evidence="3">DUF3168 domain-containing protein</fullName>
    </recommendedName>
</protein>
<evidence type="ECO:0008006" key="3">
    <source>
        <dbReference type="Google" id="ProtNLM"/>
    </source>
</evidence>
<evidence type="ECO:0000313" key="2">
    <source>
        <dbReference type="Proteomes" id="UP001498469"/>
    </source>
</evidence>
<reference evidence="1 2" key="1">
    <citation type="submission" date="2023-11" db="EMBL/GenBank/DDBJ databases">
        <title>Draft genome sequence of a psychrophilic Clostridium strain from permafrost water brine.</title>
        <authorList>
            <person name="Shcherbakova V.A."/>
            <person name="Trubitsyn V.E."/>
            <person name="Zakharyuk A.G."/>
        </authorList>
    </citation>
    <scope>NUCLEOTIDE SEQUENCE [LARGE SCALE GENOMIC DNA]</scope>
    <source>
        <strain evidence="1 2">14F</strain>
    </source>
</reference>
<organism evidence="1 2">
    <name type="scientific">Clostridium frigoriphilum</name>
    <dbReference type="NCBI Taxonomy" id="443253"/>
    <lineage>
        <taxon>Bacteria</taxon>
        <taxon>Bacillati</taxon>
        <taxon>Bacillota</taxon>
        <taxon>Clostridia</taxon>
        <taxon>Eubacteriales</taxon>
        <taxon>Clostridiaceae</taxon>
        <taxon>Clostridium</taxon>
    </lineage>
</organism>
<dbReference type="Proteomes" id="UP001498469">
    <property type="component" value="Unassembled WGS sequence"/>
</dbReference>
<accession>A0ABU7UHM8</accession>
<sequence>MMLELYEILSNIIEPICPCFVDHYPTTLDKVYPYVEISFPNVTPNNSFSDNNLLEVSIWHNLDTDIMAIETITDTIHKLLNKTHYLTSNMHVSINRETPHRIVLNDEMIGIQRRKLRYKVTIYKI</sequence>
<keyword evidence="2" id="KW-1185">Reference proteome</keyword>
<proteinExistence type="predicted"/>
<name>A0ABU7UHM8_9CLOT</name>
<dbReference type="RefSeq" id="WP_216247545.1">
    <property type="nucleotide sequence ID" value="NZ_JAZHFS010000001.1"/>
</dbReference>